<dbReference type="InParanoid" id="A0A165JYU5"/>
<dbReference type="AlphaFoldDB" id="A0A165JYU5"/>
<dbReference type="Gene3D" id="1.20.1290.10">
    <property type="entry name" value="AhpD-like"/>
    <property type="match status" value="1"/>
</dbReference>
<gene>
    <name evidence="1" type="ORF">CALCODRAFT_406272</name>
</gene>
<feature type="non-terminal residue" evidence="1">
    <location>
        <position position="1"/>
    </location>
</feature>
<dbReference type="InterPro" id="IPR052999">
    <property type="entry name" value="PTS1_Protein"/>
</dbReference>
<accession>A0A165JYU5</accession>
<sequence length="160" mass="18123">RRRVVRRLKEALVKGAILFGVPRAISASLALQDALAPGDRDDSFVREGFHLDGENEQRGHEALHRIYRDEMPLVGERKAQMRDIEWYSYNATYGVFLAPISETSDRAPLSIRETEIVVLACLVALRAPLEVRWHLRGSLRVGMKEEEIEAVQCAVEEVAK</sequence>
<feature type="non-terminal residue" evidence="1">
    <location>
        <position position="160"/>
    </location>
</feature>
<dbReference type="InterPro" id="IPR029032">
    <property type="entry name" value="AhpD-like"/>
</dbReference>
<organism evidence="1 2">
    <name type="scientific">Calocera cornea HHB12733</name>
    <dbReference type="NCBI Taxonomy" id="1353952"/>
    <lineage>
        <taxon>Eukaryota</taxon>
        <taxon>Fungi</taxon>
        <taxon>Dikarya</taxon>
        <taxon>Basidiomycota</taxon>
        <taxon>Agaricomycotina</taxon>
        <taxon>Dacrymycetes</taxon>
        <taxon>Dacrymycetales</taxon>
        <taxon>Dacrymycetaceae</taxon>
        <taxon>Calocera</taxon>
    </lineage>
</organism>
<dbReference type="Proteomes" id="UP000076842">
    <property type="component" value="Unassembled WGS sequence"/>
</dbReference>
<dbReference type="GO" id="GO:0051920">
    <property type="term" value="F:peroxiredoxin activity"/>
    <property type="evidence" value="ECO:0007669"/>
    <property type="project" value="InterPro"/>
</dbReference>
<keyword evidence="2" id="KW-1185">Reference proteome</keyword>
<evidence type="ECO:0000313" key="1">
    <source>
        <dbReference type="EMBL" id="KZT62446.1"/>
    </source>
</evidence>
<protein>
    <submittedName>
        <fullName evidence="1">Uncharacterized protein</fullName>
    </submittedName>
</protein>
<dbReference type="EMBL" id="KV423916">
    <property type="protein sequence ID" value="KZT62446.1"/>
    <property type="molecule type" value="Genomic_DNA"/>
</dbReference>
<dbReference type="PANTHER" id="PTHR28180">
    <property type="entry name" value="CONSERVED MITOCHONDRIAL PROTEIN-RELATED"/>
    <property type="match status" value="1"/>
</dbReference>
<dbReference type="SUPFAM" id="SSF69118">
    <property type="entry name" value="AhpD-like"/>
    <property type="match status" value="1"/>
</dbReference>
<dbReference type="OrthoDB" id="5537330at2759"/>
<dbReference type="STRING" id="1353952.A0A165JYU5"/>
<evidence type="ECO:0000313" key="2">
    <source>
        <dbReference type="Proteomes" id="UP000076842"/>
    </source>
</evidence>
<reference evidence="1 2" key="1">
    <citation type="journal article" date="2016" name="Mol. Biol. Evol.">
        <title>Comparative Genomics of Early-Diverging Mushroom-Forming Fungi Provides Insights into the Origins of Lignocellulose Decay Capabilities.</title>
        <authorList>
            <person name="Nagy L.G."/>
            <person name="Riley R."/>
            <person name="Tritt A."/>
            <person name="Adam C."/>
            <person name="Daum C."/>
            <person name="Floudas D."/>
            <person name="Sun H."/>
            <person name="Yadav J.S."/>
            <person name="Pangilinan J."/>
            <person name="Larsson K.H."/>
            <person name="Matsuura K."/>
            <person name="Barry K."/>
            <person name="Labutti K."/>
            <person name="Kuo R."/>
            <person name="Ohm R.A."/>
            <person name="Bhattacharya S.S."/>
            <person name="Shirouzu T."/>
            <person name="Yoshinaga Y."/>
            <person name="Martin F.M."/>
            <person name="Grigoriev I.V."/>
            <person name="Hibbett D.S."/>
        </authorList>
    </citation>
    <scope>NUCLEOTIDE SEQUENCE [LARGE SCALE GENOMIC DNA]</scope>
    <source>
        <strain evidence="1 2">HHB12733</strain>
    </source>
</reference>
<name>A0A165JYU5_9BASI</name>
<dbReference type="PANTHER" id="PTHR28180:SF5">
    <property type="entry name" value="DNA POLYMERASE ALPHA SUBUNIT B"/>
    <property type="match status" value="1"/>
</dbReference>
<proteinExistence type="predicted"/>